<protein>
    <submittedName>
        <fullName evidence="1">Uncharacterized protein</fullName>
    </submittedName>
</protein>
<name>A0ABQ3YSH9_9ACTN</name>
<evidence type="ECO:0000313" key="2">
    <source>
        <dbReference type="Proteomes" id="UP000637628"/>
    </source>
</evidence>
<evidence type="ECO:0000313" key="1">
    <source>
        <dbReference type="EMBL" id="GIE00329.1"/>
    </source>
</evidence>
<keyword evidence="2" id="KW-1185">Reference proteome</keyword>
<gene>
    <name evidence="1" type="ORF">Adu01nite_16790</name>
</gene>
<dbReference type="Proteomes" id="UP000637628">
    <property type="component" value="Unassembled WGS sequence"/>
</dbReference>
<comment type="caution">
    <text evidence="1">The sequence shown here is derived from an EMBL/GenBank/DDBJ whole genome shotgun (WGS) entry which is preliminary data.</text>
</comment>
<accession>A0ABQ3YSH9</accession>
<dbReference type="RefSeq" id="WP_203725947.1">
    <property type="nucleotide sequence ID" value="NZ_BAAATX010000002.1"/>
</dbReference>
<dbReference type="EMBL" id="BOML01000013">
    <property type="protein sequence ID" value="GIE00329.1"/>
    <property type="molecule type" value="Genomic_DNA"/>
</dbReference>
<reference evidence="1 2" key="1">
    <citation type="submission" date="2021-01" db="EMBL/GenBank/DDBJ databases">
        <title>Whole genome shotgun sequence of Actinoplanes durhamensis NBRC 14914.</title>
        <authorList>
            <person name="Komaki H."/>
            <person name="Tamura T."/>
        </authorList>
    </citation>
    <scope>NUCLEOTIDE SEQUENCE [LARGE SCALE GENOMIC DNA]</scope>
    <source>
        <strain evidence="1 2">NBRC 14914</strain>
    </source>
</reference>
<proteinExistence type="predicted"/>
<sequence>MTTIASSTSPLFATAAPSAYFSDDDELDRLYRDVRTGSLHPPNTDVILDVIGKTAVHLFP</sequence>
<organism evidence="1 2">
    <name type="scientific">Paractinoplanes durhamensis</name>
    <dbReference type="NCBI Taxonomy" id="113563"/>
    <lineage>
        <taxon>Bacteria</taxon>
        <taxon>Bacillati</taxon>
        <taxon>Actinomycetota</taxon>
        <taxon>Actinomycetes</taxon>
        <taxon>Micromonosporales</taxon>
        <taxon>Micromonosporaceae</taxon>
        <taxon>Paractinoplanes</taxon>
    </lineage>
</organism>
<dbReference type="Gene3D" id="1.20.140.10">
    <property type="entry name" value="Butyryl-CoA Dehydrogenase, subunit A, domain 3"/>
    <property type="match status" value="1"/>
</dbReference>